<dbReference type="InterPro" id="IPR003538">
    <property type="entry name" value="TonB"/>
</dbReference>
<dbReference type="InterPro" id="IPR037682">
    <property type="entry name" value="TonB_C"/>
</dbReference>
<evidence type="ECO:0000256" key="8">
    <source>
        <dbReference type="ARBA" id="ARBA00022989"/>
    </source>
</evidence>
<proteinExistence type="inferred from homology"/>
<evidence type="ECO:0000256" key="5">
    <source>
        <dbReference type="ARBA" id="ARBA00022519"/>
    </source>
</evidence>
<comment type="subcellular location">
    <subcellularLocation>
        <location evidence="1">Cell inner membrane</location>
        <topology evidence="1">Single-pass membrane protein</topology>
        <orientation evidence="1">Periplasmic side</orientation>
    </subcellularLocation>
</comment>
<evidence type="ECO:0000256" key="3">
    <source>
        <dbReference type="ARBA" id="ARBA00022448"/>
    </source>
</evidence>
<dbReference type="AlphaFoldDB" id="A0A4V1RVM1"/>
<dbReference type="RefSeq" id="WP_129605034.1">
    <property type="nucleotide sequence ID" value="NZ_SBLB01000008.1"/>
</dbReference>
<dbReference type="GO" id="GO:0030288">
    <property type="term" value="C:outer membrane-bounded periplasmic space"/>
    <property type="evidence" value="ECO:0007669"/>
    <property type="project" value="InterPro"/>
</dbReference>
<dbReference type="GO" id="GO:0031992">
    <property type="term" value="F:energy transducer activity"/>
    <property type="evidence" value="ECO:0007669"/>
    <property type="project" value="InterPro"/>
</dbReference>
<feature type="domain" description="TonB C-terminal" evidence="10">
    <location>
        <begin position="400"/>
        <end position="490"/>
    </location>
</feature>
<dbReference type="GO" id="GO:0055085">
    <property type="term" value="P:transmembrane transport"/>
    <property type="evidence" value="ECO:0007669"/>
    <property type="project" value="InterPro"/>
</dbReference>
<reference evidence="11 12" key="1">
    <citation type="submission" date="2019-01" db="EMBL/GenBank/DDBJ databases">
        <title>Spirosoma flava sp. nov., a propanil-degrading bacterium isolated from herbicide-contaminated soil.</title>
        <authorList>
            <person name="Zhang L."/>
            <person name="Jiang J.-D."/>
        </authorList>
    </citation>
    <scope>NUCLEOTIDE SEQUENCE [LARGE SCALE GENOMIC DNA]</scope>
    <source>
        <strain evidence="11 12">TY50</strain>
    </source>
</reference>
<keyword evidence="7" id="KW-0653">Protein transport</keyword>
<evidence type="ECO:0000313" key="11">
    <source>
        <dbReference type="EMBL" id="RYC67248.1"/>
    </source>
</evidence>
<sequence>MKLVRFFILLLIPACGFCQWPVYKSFEVDTAARPQGGPEALHSFLLTNFRMPLAAGAAGLSGRIILGGIAEPDGQISNAIIIRGLRPDCDREALRVFRLFNAWKPALKAGQPVRQEVVFPLIIKAGPPLYEYADGQCTTYLDEQFSPVQPGSSLARYKEVSHPDSTGLPTGDAVIYERHGKRWAEKLTLKLVREEQSDTSPDGQLIYRIGLKAPNHQWQGQVYDYTETGRRIAIRSFTNGNQTSINRFDQHGMLVESEQDIAQSNSQEPVQQTRWRWYSNGQQESIATINRYNQSRAKAEKFESIWDASGKQMVAEGNGRAIIRSRVVSRAPRKPPIDIMEEGSFTDGFRDGVWTGRYADGSFFYEDRYDKGEDLGGKAVVGTRDTLRYAKIYQPPSFKGGMAALGDFLNNTLRYPAEAQRRGVQGRVVIGFVISEEGAVDDITVIRGLGYGTDEEAARVVKWSSSRWTPGYQRGQPVRVTYVLPINFSL</sequence>
<dbReference type="Pfam" id="PF03544">
    <property type="entry name" value="TonB_C"/>
    <property type="match status" value="2"/>
</dbReference>
<keyword evidence="3" id="KW-0813">Transport</keyword>
<keyword evidence="6" id="KW-0812">Transmembrane</keyword>
<dbReference type="GO" id="GO:0015031">
    <property type="term" value="P:protein transport"/>
    <property type="evidence" value="ECO:0007669"/>
    <property type="project" value="UniProtKB-KW"/>
</dbReference>
<dbReference type="Proteomes" id="UP000290407">
    <property type="component" value="Unassembled WGS sequence"/>
</dbReference>
<dbReference type="SUPFAM" id="SSF74653">
    <property type="entry name" value="TolA/TonB C-terminal domain"/>
    <property type="match status" value="2"/>
</dbReference>
<evidence type="ECO:0000256" key="9">
    <source>
        <dbReference type="ARBA" id="ARBA00023136"/>
    </source>
</evidence>
<keyword evidence="9" id="KW-0472">Membrane</keyword>
<dbReference type="Gene3D" id="3.30.1150.10">
    <property type="match status" value="2"/>
</dbReference>
<dbReference type="PANTHER" id="PTHR33446:SF2">
    <property type="entry name" value="PROTEIN TONB"/>
    <property type="match status" value="1"/>
</dbReference>
<keyword evidence="12" id="KW-1185">Reference proteome</keyword>
<evidence type="ECO:0000256" key="7">
    <source>
        <dbReference type="ARBA" id="ARBA00022927"/>
    </source>
</evidence>
<dbReference type="PROSITE" id="PS52015">
    <property type="entry name" value="TONB_CTD"/>
    <property type="match status" value="1"/>
</dbReference>
<keyword evidence="4" id="KW-1003">Cell membrane</keyword>
<dbReference type="InterPro" id="IPR006260">
    <property type="entry name" value="TonB/TolA_C"/>
</dbReference>
<dbReference type="GO" id="GO:0098797">
    <property type="term" value="C:plasma membrane protein complex"/>
    <property type="evidence" value="ECO:0007669"/>
    <property type="project" value="TreeGrafter"/>
</dbReference>
<evidence type="ECO:0000256" key="2">
    <source>
        <dbReference type="ARBA" id="ARBA00006555"/>
    </source>
</evidence>
<dbReference type="EMBL" id="SBLB01000008">
    <property type="protein sequence ID" value="RYC67248.1"/>
    <property type="molecule type" value="Genomic_DNA"/>
</dbReference>
<protein>
    <submittedName>
        <fullName evidence="11">TonB family protein</fullName>
    </submittedName>
</protein>
<evidence type="ECO:0000256" key="6">
    <source>
        <dbReference type="ARBA" id="ARBA00022692"/>
    </source>
</evidence>
<dbReference type="PANTHER" id="PTHR33446">
    <property type="entry name" value="PROTEIN TONB-RELATED"/>
    <property type="match status" value="1"/>
</dbReference>
<evidence type="ECO:0000256" key="4">
    <source>
        <dbReference type="ARBA" id="ARBA00022475"/>
    </source>
</evidence>
<comment type="similarity">
    <text evidence="2">Belongs to the TonB family.</text>
</comment>
<gene>
    <name evidence="11" type="ORF">EQG79_24320</name>
</gene>
<dbReference type="GO" id="GO:0015891">
    <property type="term" value="P:siderophore transport"/>
    <property type="evidence" value="ECO:0007669"/>
    <property type="project" value="InterPro"/>
</dbReference>
<evidence type="ECO:0000259" key="10">
    <source>
        <dbReference type="PROSITE" id="PS52015"/>
    </source>
</evidence>
<evidence type="ECO:0000313" key="12">
    <source>
        <dbReference type="Proteomes" id="UP000290407"/>
    </source>
</evidence>
<name>A0A4V1RVM1_9BACT</name>
<evidence type="ECO:0000256" key="1">
    <source>
        <dbReference type="ARBA" id="ARBA00004383"/>
    </source>
</evidence>
<keyword evidence="5" id="KW-0997">Cell inner membrane</keyword>
<comment type="caution">
    <text evidence="11">The sequence shown here is derived from an EMBL/GenBank/DDBJ whole genome shotgun (WGS) entry which is preliminary data.</text>
</comment>
<organism evidence="11 12">
    <name type="scientific">Spirosoma sordidisoli</name>
    <dbReference type="NCBI Taxonomy" id="2502893"/>
    <lineage>
        <taxon>Bacteria</taxon>
        <taxon>Pseudomonadati</taxon>
        <taxon>Bacteroidota</taxon>
        <taxon>Cytophagia</taxon>
        <taxon>Cytophagales</taxon>
        <taxon>Cytophagaceae</taxon>
        <taxon>Spirosoma</taxon>
    </lineage>
</organism>
<dbReference type="PRINTS" id="PR01374">
    <property type="entry name" value="TONBPROTEIN"/>
</dbReference>
<accession>A0A4V1RVM1</accession>
<keyword evidence="8" id="KW-1133">Transmembrane helix</keyword>
<dbReference type="InterPro" id="IPR051045">
    <property type="entry name" value="TonB-dependent_transducer"/>
</dbReference>
<dbReference type="NCBIfam" id="TIGR01352">
    <property type="entry name" value="tonB_Cterm"/>
    <property type="match status" value="1"/>
</dbReference>